<feature type="transmembrane region" description="Helical" evidence="1">
    <location>
        <begin position="860"/>
        <end position="880"/>
    </location>
</feature>
<feature type="transmembrane region" description="Helical" evidence="1">
    <location>
        <begin position="886"/>
        <end position="910"/>
    </location>
</feature>
<dbReference type="Gene3D" id="3.30.70.1440">
    <property type="entry name" value="Multidrug efflux transporter AcrB pore domain"/>
    <property type="match status" value="1"/>
</dbReference>
<accession>A0A0V8HPM3</accession>
<feature type="transmembrane region" description="Helical" evidence="1">
    <location>
        <begin position="931"/>
        <end position="950"/>
    </location>
</feature>
<sequence length="1010" mass="108469">MQALINWGFRNKAAMGLLVVITLIIGIISYFRLPMEFLPEADNPQVTVVTLAQGYDAGSMTTNVTEPVEQAVTSISGKTSILSTTGEGYSQVTLNFDSKTDMKEAKNKVEDAIKGIRLPEGVGEPLISQLNTSMIPIGQVSVTFDEGLTKENLDLANDEFRPLFEKQSGLSQVTFAGENSPRIQINLDHDKLKEFQIPVNAVMGVLQGQDVSASAGSTTIDGQKSTINVTDNLTSVDALKNLPVPMQVPNAPAVKLKDIATVEKVKPEDIITRVNGKEALAVVLFKESDASAVTAGEQVTETVDKINSDYEGVEATALFTTGEMVENSVNSMVREVALGALFATLVILLFLRKFKPTLVTAVSIPLSLCITLFLLWLSGVTLNILTLGGVAVAVGRLVDDSIVVVENIFRRSQNAKITKQNVLQSTMEVSRAITSSTLITVAVFLPMGLVNGSLKAFLLPFGLTVTYSLLASLLVALTVVPLLSRGMLKNTTLPSHRTPHRYVNVLRWSLNHKFVPILLAILVFGGSIALYITLPKAATNANDASFVAVTMEFPSDAPQDTIKQRMTDFEDKISKFEGYDHLITQYGSSEENAQYGAVSDSDTVFYTVIMKEDGDAESFIEQVNEAKKDEKDVTITASPSSIFGGSSNSSITYDVVGNDTDELLATSKTLMDKISDVDGVKKVSSNQEKTSPVFTVNVNTEKANAQQTAMQIRSLLNPQPIGAINLDDAPTPVFLDAGVNPDTLSDLKDLTIATSSGIQPLTDVASITEEEKPSTVLHKDGDLYVRVTAEVEPEELSVISKNIATEIKDIDLPKGVSLDTGGAAAQQADDFKDLGLTMLASILIVYLIMVLTFKTLKAPLAILITLPLASIGAVLGLLIARVPADATALIGALMLIGIVVTNAIVLIDRVKQNEETMIIRDAILEACGTRLRPVVMTAVATICAMLPLLFGHTEDGSLVSKSLAVVVIGGLAGATVLTLVVVPVFYELLYFRKSKRQRAQQLEVGEKIAQ</sequence>
<dbReference type="Proteomes" id="UP000181997">
    <property type="component" value="Unassembled WGS sequence"/>
</dbReference>
<protein>
    <submittedName>
        <fullName evidence="2">Hydrophobic/amphiphilic exporter-1, HAE1 family</fullName>
    </submittedName>
</protein>
<dbReference type="InterPro" id="IPR001036">
    <property type="entry name" value="Acrflvin-R"/>
</dbReference>
<proteinExistence type="predicted"/>
<dbReference type="Pfam" id="PF00873">
    <property type="entry name" value="ACR_tran"/>
    <property type="match status" value="1"/>
</dbReference>
<feature type="transmembrane region" description="Helical" evidence="1">
    <location>
        <begin position="456"/>
        <end position="483"/>
    </location>
</feature>
<gene>
    <name evidence="2" type="ORF">GA0061094_0312</name>
</gene>
<dbReference type="InterPro" id="IPR027463">
    <property type="entry name" value="AcrB_DN_DC_subdom"/>
</dbReference>
<keyword evidence="1" id="KW-0472">Membrane</keyword>
<dbReference type="PANTHER" id="PTHR32063:SF0">
    <property type="entry name" value="SWARMING MOTILITY PROTEIN SWRC"/>
    <property type="match status" value="1"/>
</dbReference>
<feature type="transmembrane region" description="Helical" evidence="1">
    <location>
        <begin position="332"/>
        <end position="351"/>
    </location>
</feature>
<feature type="transmembrane region" description="Helical" evidence="1">
    <location>
        <begin position="514"/>
        <end position="534"/>
    </location>
</feature>
<keyword evidence="1" id="KW-0812">Transmembrane</keyword>
<organism evidence="2 3">
    <name type="scientific">[Bacillus] enclensis</name>
    <dbReference type="NCBI Taxonomy" id="1402860"/>
    <lineage>
        <taxon>Bacteria</taxon>
        <taxon>Bacillati</taxon>
        <taxon>Bacillota</taxon>
        <taxon>Bacilli</taxon>
        <taxon>Bacillales</taxon>
        <taxon>Bacillaceae</taxon>
        <taxon>Rossellomorea</taxon>
    </lineage>
</organism>
<reference evidence="3" key="1">
    <citation type="submission" date="2016-08" db="EMBL/GenBank/DDBJ databases">
        <authorList>
            <person name="Varghese N."/>
            <person name="Submissions Spin"/>
        </authorList>
    </citation>
    <scope>NUCLEOTIDE SEQUENCE [LARGE SCALE GENOMIC DNA]</scope>
    <source>
        <strain evidence="3">SGD-1123</strain>
    </source>
</reference>
<evidence type="ECO:0000313" key="2">
    <source>
        <dbReference type="EMBL" id="SCB75801.1"/>
    </source>
</evidence>
<dbReference type="SUPFAM" id="SSF82866">
    <property type="entry name" value="Multidrug efflux transporter AcrB transmembrane domain"/>
    <property type="match status" value="2"/>
</dbReference>
<dbReference type="GO" id="GO:0005886">
    <property type="term" value="C:plasma membrane"/>
    <property type="evidence" value="ECO:0007669"/>
    <property type="project" value="TreeGrafter"/>
</dbReference>
<feature type="transmembrane region" description="Helical" evidence="1">
    <location>
        <begin position="384"/>
        <end position="409"/>
    </location>
</feature>
<feature type="transmembrane region" description="Helical" evidence="1">
    <location>
        <begin position="358"/>
        <end position="378"/>
    </location>
</feature>
<dbReference type="Gene3D" id="1.20.1640.10">
    <property type="entry name" value="Multidrug efflux transporter AcrB transmembrane domain"/>
    <property type="match status" value="2"/>
</dbReference>
<keyword evidence="1" id="KW-1133">Transmembrane helix</keyword>
<keyword evidence="3" id="KW-1185">Reference proteome</keyword>
<dbReference type="PANTHER" id="PTHR32063">
    <property type="match status" value="1"/>
</dbReference>
<dbReference type="SUPFAM" id="SSF82693">
    <property type="entry name" value="Multidrug efflux transporter AcrB pore domain, PN1, PN2, PC1 and PC2 subdomains"/>
    <property type="match status" value="2"/>
</dbReference>
<dbReference type="GO" id="GO:0042910">
    <property type="term" value="F:xenobiotic transmembrane transporter activity"/>
    <property type="evidence" value="ECO:0007669"/>
    <property type="project" value="TreeGrafter"/>
</dbReference>
<dbReference type="RefSeq" id="WP_058297221.1">
    <property type="nucleotide sequence ID" value="NZ_FMAU01000001.1"/>
</dbReference>
<evidence type="ECO:0000256" key="1">
    <source>
        <dbReference type="SAM" id="Phobius"/>
    </source>
</evidence>
<dbReference type="Gene3D" id="3.30.70.1320">
    <property type="entry name" value="Multidrug efflux transporter AcrB pore domain like"/>
    <property type="match status" value="1"/>
</dbReference>
<name>A0A0V8HPM3_9BACI</name>
<dbReference type="PRINTS" id="PR00702">
    <property type="entry name" value="ACRIFLAVINRP"/>
</dbReference>
<dbReference type="AlphaFoldDB" id="A0A0V8HPM3"/>
<dbReference type="EMBL" id="FMAU01000001">
    <property type="protein sequence ID" value="SCB75801.1"/>
    <property type="molecule type" value="Genomic_DNA"/>
</dbReference>
<evidence type="ECO:0000313" key="3">
    <source>
        <dbReference type="Proteomes" id="UP000181997"/>
    </source>
</evidence>
<feature type="transmembrane region" description="Helical" evidence="1">
    <location>
        <begin position="12"/>
        <end position="31"/>
    </location>
</feature>
<feature type="transmembrane region" description="Helical" evidence="1">
    <location>
        <begin position="962"/>
        <end position="989"/>
    </location>
</feature>
<feature type="transmembrane region" description="Helical" evidence="1">
    <location>
        <begin position="834"/>
        <end position="853"/>
    </location>
</feature>
<dbReference type="OrthoDB" id="9757876at2"/>
<dbReference type="SUPFAM" id="SSF82714">
    <property type="entry name" value="Multidrug efflux transporter AcrB TolC docking domain, DN and DC subdomains"/>
    <property type="match status" value="1"/>
</dbReference>
<feature type="transmembrane region" description="Helical" evidence="1">
    <location>
        <begin position="429"/>
        <end position="450"/>
    </location>
</feature>
<dbReference type="Gene3D" id="3.30.70.1430">
    <property type="entry name" value="Multidrug efflux transporter AcrB pore domain"/>
    <property type="match status" value="2"/>
</dbReference>
<dbReference type="Gene3D" id="3.30.2090.10">
    <property type="entry name" value="Multidrug efflux transporter AcrB TolC docking domain, DN and DC subdomains"/>
    <property type="match status" value="2"/>
</dbReference>